<dbReference type="Proteomes" id="UP000780801">
    <property type="component" value="Unassembled WGS sequence"/>
</dbReference>
<evidence type="ECO:0000256" key="4">
    <source>
        <dbReference type="ARBA" id="ARBA00011351"/>
    </source>
</evidence>
<keyword evidence="7 9" id="KW-0496">Mitochondrion</keyword>
<evidence type="ECO:0000259" key="10">
    <source>
        <dbReference type="Pfam" id="PF09813"/>
    </source>
</evidence>
<evidence type="ECO:0000313" key="11">
    <source>
        <dbReference type="EMBL" id="KAF9584869.1"/>
    </source>
</evidence>
<evidence type="ECO:0000256" key="5">
    <source>
        <dbReference type="ARBA" id="ARBA00022692"/>
    </source>
</evidence>
<dbReference type="GO" id="GO:0033617">
    <property type="term" value="P:mitochondrial respiratory chain complex IV assembly"/>
    <property type="evidence" value="ECO:0007669"/>
    <property type="project" value="UniProtKB-UniRule"/>
</dbReference>
<dbReference type="GO" id="GO:0005743">
    <property type="term" value="C:mitochondrial inner membrane"/>
    <property type="evidence" value="ECO:0007669"/>
    <property type="project" value="UniProtKB-UniRule"/>
</dbReference>
<comment type="subunit">
    <text evidence="4 9">Component of 250-400 kDa complexes called cytochrome oxidase assembly intermediates or COA complexes.</text>
</comment>
<keyword evidence="12" id="KW-1185">Reference proteome</keyword>
<gene>
    <name evidence="11" type="ORF">BGW38_004854</name>
</gene>
<feature type="transmembrane region" description="Helical" evidence="9">
    <location>
        <begin position="32"/>
        <end position="53"/>
    </location>
</feature>
<comment type="caution">
    <text evidence="11">The sequence shown here is derived from an EMBL/GenBank/DDBJ whole genome shotgun (WGS) entry which is preliminary data.</text>
</comment>
<evidence type="ECO:0000256" key="1">
    <source>
        <dbReference type="ARBA" id="ARBA00003064"/>
    </source>
</evidence>
<evidence type="ECO:0000256" key="3">
    <source>
        <dbReference type="ARBA" id="ARBA00007035"/>
    </source>
</evidence>
<sequence length="86" mass="9114">MLFPKPTSYYESGFRRSAALERASAPYRVRNIVTGAGLVVFCATVYTYSIMAVSQDDFSDIQLPADKQKPAVVVAAGSASSASTSA</sequence>
<comment type="function">
    <text evidence="1 9">Required for assembly of cytochrome c oxidase (complex IV).</text>
</comment>
<dbReference type="Pfam" id="PF09813">
    <property type="entry name" value="Coa3_cc"/>
    <property type="match status" value="1"/>
</dbReference>
<feature type="domain" description="Cytochrome c oxidase assembly factor 3 mitochondrial coiled-coil" evidence="10">
    <location>
        <begin position="19"/>
        <end position="62"/>
    </location>
</feature>
<evidence type="ECO:0000256" key="7">
    <source>
        <dbReference type="ARBA" id="ARBA00023128"/>
    </source>
</evidence>
<reference evidence="11" key="1">
    <citation type="journal article" date="2020" name="Fungal Divers.">
        <title>Resolving the Mortierellaceae phylogeny through synthesis of multi-gene phylogenetics and phylogenomics.</title>
        <authorList>
            <person name="Vandepol N."/>
            <person name="Liber J."/>
            <person name="Desiro A."/>
            <person name="Na H."/>
            <person name="Kennedy M."/>
            <person name="Barry K."/>
            <person name="Grigoriev I.V."/>
            <person name="Miller A.N."/>
            <person name="O'Donnell K."/>
            <person name="Stajich J.E."/>
            <person name="Bonito G."/>
        </authorList>
    </citation>
    <scope>NUCLEOTIDE SEQUENCE</scope>
    <source>
        <strain evidence="11">KOD1015</strain>
    </source>
</reference>
<comment type="similarity">
    <text evidence="3 9">Belongs to the COA3 family.</text>
</comment>
<dbReference type="AlphaFoldDB" id="A0A9P6G0L4"/>
<keyword evidence="9" id="KW-0999">Mitochondrion inner membrane</keyword>
<keyword evidence="6 9" id="KW-1133">Transmembrane helix</keyword>
<name>A0A9P6G0L4_9FUNG</name>
<dbReference type="OrthoDB" id="10018333at2759"/>
<evidence type="ECO:0000313" key="12">
    <source>
        <dbReference type="Proteomes" id="UP000780801"/>
    </source>
</evidence>
<protein>
    <recommendedName>
        <fullName evidence="9">Cytochrome c oxidase assembly factor 3</fullName>
    </recommendedName>
</protein>
<evidence type="ECO:0000256" key="2">
    <source>
        <dbReference type="ARBA" id="ARBA00004304"/>
    </source>
</evidence>
<accession>A0A9P6G0L4</accession>
<organism evidence="11 12">
    <name type="scientific">Lunasporangiospora selenospora</name>
    <dbReference type="NCBI Taxonomy" id="979761"/>
    <lineage>
        <taxon>Eukaryota</taxon>
        <taxon>Fungi</taxon>
        <taxon>Fungi incertae sedis</taxon>
        <taxon>Mucoromycota</taxon>
        <taxon>Mortierellomycotina</taxon>
        <taxon>Mortierellomycetes</taxon>
        <taxon>Mortierellales</taxon>
        <taxon>Mortierellaceae</taxon>
        <taxon>Lunasporangiospora</taxon>
    </lineage>
</organism>
<keyword evidence="8 9" id="KW-0472">Membrane</keyword>
<dbReference type="PANTHER" id="PTHR15642">
    <property type="entry name" value="CYTOCHROME C OXIDASE ASSEMBLY FACTOR 3, MITOCHONDRIAL"/>
    <property type="match status" value="1"/>
</dbReference>
<dbReference type="EMBL" id="JAABOA010000309">
    <property type="protein sequence ID" value="KAF9584869.1"/>
    <property type="molecule type" value="Genomic_DNA"/>
</dbReference>
<evidence type="ECO:0000256" key="8">
    <source>
        <dbReference type="ARBA" id="ARBA00023136"/>
    </source>
</evidence>
<comment type="subcellular location">
    <subcellularLocation>
        <location evidence="2">Mitochondrion membrane</location>
        <topology evidence="2">Single-pass membrane protein</topology>
    </subcellularLocation>
</comment>
<keyword evidence="5 9" id="KW-0812">Transmembrane</keyword>
<dbReference type="InterPro" id="IPR041752">
    <property type="entry name" value="Coa3"/>
</dbReference>
<evidence type="ECO:0000256" key="6">
    <source>
        <dbReference type="ARBA" id="ARBA00022989"/>
    </source>
</evidence>
<evidence type="ECO:0000256" key="9">
    <source>
        <dbReference type="RuleBase" id="RU367056"/>
    </source>
</evidence>
<dbReference type="PANTHER" id="PTHR15642:SF3">
    <property type="entry name" value="CYTOCHROME C OXIDASE ASSEMBLY FACTOR 3 HOMOLOG, MITOCHONDRIAL"/>
    <property type="match status" value="1"/>
</dbReference>
<proteinExistence type="inferred from homology"/>
<dbReference type="InterPro" id="IPR018628">
    <property type="entry name" value="Coa3_CC"/>
</dbReference>